<comment type="subcellular location">
    <subcellularLocation>
        <location evidence="2">Cell outer membrane</location>
    </subcellularLocation>
    <subcellularLocation>
        <location evidence="1">Cell surface</location>
    </subcellularLocation>
</comment>
<keyword evidence="5" id="KW-1134">Transmembrane beta strand</keyword>
<keyword evidence="6" id="KW-0812">Transmembrane</keyword>
<dbReference type="Gene3D" id="3.30.1300.30">
    <property type="entry name" value="GSPII I/J protein-like"/>
    <property type="match status" value="1"/>
</dbReference>
<comment type="caution">
    <text evidence="15">The sequence shown here is derived from an EMBL/GenBank/DDBJ whole genome shotgun (WGS) entry which is preliminary data.</text>
</comment>
<evidence type="ECO:0000256" key="10">
    <source>
        <dbReference type="ARBA" id="ARBA00023237"/>
    </source>
</evidence>
<evidence type="ECO:0000256" key="4">
    <source>
        <dbReference type="ARBA" id="ARBA00022448"/>
    </source>
</evidence>
<feature type="domain" description="Trimeric autotransporter adhesin YadA-like C-terminal membrane anchor" evidence="12">
    <location>
        <begin position="676"/>
        <end position="731"/>
    </location>
</feature>
<evidence type="ECO:0000313" key="15">
    <source>
        <dbReference type="EMBL" id="OLF52290.1"/>
    </source>
</evidence>
<dbReference type="InterPro" id="IPR045584">
    <property type="entry name" value="Pilin-like"/>
</dbReference>
<evidence type="ECO:0000256" key="7">
    <source>
        <dbReference type="ARBA" id="ARBA00022729"/>
    </source>
</evidence>
<dbReference type="Proteomes" id="UP000185578">
    <property type="component" value="Unassembled WGS sequence"/>
</dbReference>
<dbReference type="SUPFAM" id="SSF54523">
    <property type="entry name" value="Pili subunits"/>
    <property type="match status" value="1"/>
</dbReference>
<organism evidence="15 16">
    <name type="scientific">Pseudomonas chlororaphis</name>
    <dbReference type="NCBI Taxonomy" id="587753"/>
    <lineage>
        <taxon>Bacteria</taxon>
        <taxon>Pseudomonadati</taxon>
        <taxon>Pseudomonadota</taxon>
        <taxon>Gammaproteobacteria</taxon>
        <taxon>Pseudomonadales</taxon>
        <taxon>Pseudomonadaceae</taxon>
        <taxon>Pseudomonas</taxon>
    </lineage>
</organism>
<feature type="domain" description="Trimeric autotransporter adhesin YadA-like stalk" evidence="14">
    <location>
        <begin position="605"/>
        <end position="642"/>
    </location>
</feature>
<reference evidence="15 16" key="1">
    <citation type="submission" date="2016-12" db="EMBL/GenBank/DDBJ databases">
        <authorList>
            <person name="Song W.-J."/>
            <person name="Kurnit D.M."/>
        </authorList>
    </citation>
    <scope>NUCLEOTIDE SEQUENCE [LARGE SCALE GENOMIC DNA]</scope>
    <source>
        <strain evidence="15 16">PCL1601</strain>
    </source>
</reference>
<feature type="domain" description="Trimeric autotransporter adhesin YadA-like head" evidence="13">
    <location>
        <begin position="547"/>
        <end position="573"/>
    </location>
</feature>
<dbReference type="Gene3D" id="1.20.5.2280">
    <property type="match status" value="1"/>
</dbReference>
<evidence type="ECO:0000256" key="2">
    <source>
        <dbReference type="ARBA" id="ARBA00004442"/>
    </source>
</evidence>
<feature type="region of interest" description="Disordered" evidence="11">
    <location>
        <begin position="520"/>
        <end position="553"/>
    </location>
</feature>
<accession>A0A1Q8EKG3</accession>
<evidence type="ECO:0000256" key="9">
    <source>
        <dbReference type="ARBA" id="ARBA00023136"/>
    </source>
</evidence>
<keyword evidence="7" id="KW-0732">Signal</keyword>
<evidence type="ECO:0000259" key="12">
    <source>
        <dbReference type="Pfam" id="PF03895"/>
    </source>
</evidence>
<evidence type="ECO:0000256" key="6">
    <source>
        <dbReference type="ARBA" id="ARBA00022692"/>
    </source>
</evidence>
<evidence type="ECO:0000256" key="11">
    <source>
        <dbReference type="SAM" id="MobiDB-lite"/>
    </source>
</evidence>
<feature type="domain" description="Trimeric autotransporter adhesin YadA-like stalk" evidence="14">
    <location>
        <begin position="164"/>
        <end position="205"/>
    </location>
</feature>
<dbReference type="Pfam" id="PF03895">
    <property type="entry name" value="YadA_anchor"/>
    <property type="match status" value="1"/>
</dbReference>
<protein>
    <recommendedName>
        <fullName evidence="17">Cell surface protein</fullName>
    </recommendedName>
</protein>
<feature type="domain" description="Trimeric autotransporter adhesin YadA-like head" evidence="13">
    <location>
        <begin position="356"/>
        <end position="382"/>
    </location>
</feature>
<evidence type="ECO:0000259" key="13">
    <source>
        <dbReference type="Pfam" id="PF05658"/>
    </source>
</evidence>
<dbReference type="GO" id="GO:0015031">
    <property type="term" value="P:protein transport"/>
    <property type="evidence" value="ECO:0007669"/>
    <property type="project" value="UniProtKB-KW"/>
</dbReference>
<name>A0A1Q8EKG3_9PSED</name>
<dbReference type="EMBL" id="MSCT01000020">
    <property type="protein sequence ID" value="OLF52290.1"/>
    <property type="molecule type" value="Genomic_DNA"/>
</dbReference>
<dbReference type="InterPro" id="IPR008640">
    <property type="entry name" value="Adhesin_Head_dom"/>
</dbReference>
<evidence type="ECO:0000259" key="14">
    <source>
        <dbReference type="Pfam" id="PF05662"/>
    </source>
</evidence>
<feature type="domain" description="Trimeric autotransporter adhesin YadA-like stalk" evidence="14">
    <location>
        <begin position="449"/>
        <end position="487"/>
    </location>
</feature>
<dbReference type="InterPro" id="IPR008635">
    <property type="entry name" value="Coiled_stalk_dom"/>
</dbReference>
<dbReference type="Gene3D" id="1.20.5.170">
    <property type="match status" value="3"/>
</dbReference>
<keyword evidence="9" id="KW-0472">Membrane</keyword>
<evidence type="ECO:0000256" key="8">
    <source>
        <dbReference type="ARBA" id="ARBA00022927"/>
    </source>
</evidence>
<dbReference type="GO" id="GO:0009986">
    <property type="term" value="C:cell surface"/>
    <property type="evidence" value="ECO:0007669"/>
    <property type="project" value="UniProtKB-SubCell"/>
</dbReference>
<comment type="similarity">
    <text evidence="3">Belongs to the autotransporter-2 (AT-2) (TC 1.B.40) family.</text>
</comment>
<evidence type="ECO:0008006" key="17">
    <source>
        <dbReference type="Google" id="ProtNLM"/>
    </source>
</evidence>
<dbReference type="Gene3D" id="2.60.40.4050">
    <property type="match status" value="1"/>
</dbReference>
<dbReference type="InterPro" id="IPR005594">
    <property type="entry name" value="YadA_C"/>
</dbReference>
<sequence>MTFNPGSSATTLTNVAAGSLSATSTDAVNASQLFDTNTSVTNLGTSLNESITNLGSEFTTQLGNLASSSGNQVQQLSQGIASALGGGTQVDPVTGTVTAPSFTTTHIDATGKANATPTTSNNIGNALAGLGNSLANTAAVGVKYDDVNSKTKVTFNPGSSATTLTNVAAGSLSATSTDAVNASQLFATNQTVNGLGNQVTGLGAQLGNLVTSAGTQNQNIASALGAGAQVSASTGAWTAPSFNTTHIDASGKASTTPTTSNNVGDALTGLGNSLANTAAVGVKYDDVNSKTKVTFNPTGAATTLTNVAAGTLSAISSDAVNGSQLFSTNTRIDNIVNNGYGIKYFHAQSTKADSLASGTDSMALGPNAQASAAASIALGNDASATAASAVAIGDGATASADGSVALGKGASDDQRGMQRYTGKYSGVNNNSTGVVSVGNAVAGQTRVLSNVADGSEATDAVNLRQLDGAVAESKAYTETSIKQVQSSIKDMDAVATNVNNSVAKVEADISRVQKGTSGAFQVNNSRNAQQPRATGTNAVAGGMGSRASGDNSVAIGSNAQASAKNATATGNDAQATANNSVALGANSIADRENSVSVGHANNERQITNVAAGSRMTDAVNVEQLSRSVATVTSEANAYTDQRFADIRHDLKQQDSALSAGIAGAMAMASLPRSSMAGGSMTSVAMGNYRGQSALAVGVSHVSDNGRWSTNLMGTTSSQNDTGVAVGVGYQW</sequence>
<proteinExistence type="inferred from homology"/>
<dbReference type="InterPro" id="IPR011049">
    <property type="entry name" value="Serralysin-like_metalloprot_C"/>
</dbReference>
<feature type="domain" description="Trimeric autotransporter adhesin YadA-like head" evidence="13">
    <location>
        <begin position="575"/>
        <end position="598"/>
    </location>
</feature>
<evidence type="ECO:0000256" key="3">
    <source>
        <dbReference type="ARBA" id="ARBA00005848"/>
    </source>
</evidence>
<dbReference type="AlphaFoldDB" id="A0A1Q8EKG3"/>
<evidence type="ECO:0000256" key="5">
    <source>
        <dbReference type="ARBA" id="ARBA00022452"/>
    </source>
</evidence>
<evidence type="ECO:0000313" key="16">
    <source>
        <dbReference type="Proteomes" id="UP000185578"/>
    </source>
</evidence>
<dbReference type="Pfam" id="PF05658">
    <property type="entry name" value="YadA_head"/>
    <property type="match status" value="4"/>
</dbReference>
<feature type="compositionally biased region" description="Polar residues" evidence="11">
    <location>
        <begin position="520"/>
        <end position="537"/>
    </location>
</feature>
<feature type="domain" description="Trimeric autotransporter adhesin YadA-like stalk" evidence="14">
    <location>
        <begin position="12"/>
        <end position="52"/>
    </location>
</feature>
<evidence type="ECO:0000256" key="1">
    <source>
        <dbReference type="ARBA" id="ARBA00004241"/>
    </source>
</evidence>
<dbReference type="Gene3D" id="2.150.10.10">
    <property type="entry name" value="Serralysin-like metalloprotease, C-terminal"/>
    <property type="match status" value="2"/>
</dbReference>
<feature type="domain" description="Trimeric autotransporter adhesin YadA-like stalk" evidence="14">
    <location>
        <begin position="304"/>
        <end position="340"/>
    </location>
</feature>
<keyword evidence="4" id="KW-0813">Transport</keyword>
<dbReference type="SUPFAM" id="SSF101967">
    <property type="entry name" value="Adhesin YadA, collagen-binding domain"/>
    <property type="match status" value="2"/>
</dbReference>
<feature type="domain" description="Trimeric autotransporter adhesin YadA-like head" evidence="13">
    <location>
        <begin position="384"/>
        <end position="410"/>
    </location>
</feature>
<keyword evidence="8" id="KW-0653">Protein transport</keyword>
<keyword evidence="10" id="KW-0998">Cell outer membrane</keyword>
<dbReference type="GO" id="GO:0009279">
    <property type="term" value="C:cell outer membrane"/>
    <property type="evidence" value="ECO:0007669"/>
    <property type="project" value="UniProtKB-SubCell"/>
</dbReference>
<dbReference type="Pfam" id="PF05662">
    <property type="entry name" value="YadA_stalk"/>
    <property type="match status" value="5"/>
</dbReference>
<gene>
    <name evidence="15" type="ORF">BTN82_26150</name>
</gene>